<protein>
    <submittedName>
        <fullName evidence="2">Uncharacterized protein</fullName>
    </submittedName>
</protein>
<evidence type="ECO:0000313" key="3">
    <source>
        <dbReference type="Proteomes" id="UP000191933"/>
    </source>
</evidence>
<accession>A0A9W5F376</accession>
<gene>
    <name evidence="2" type="ORF">AGR2A_Cc70057</name>
</gene>
<proteinExistence type="predicted"/>
<keyword evidence="3" id="KW-1185">Reference proteome</keyword>
<name>A0A9W5F376_9HYPH</name>
<organism evidence="2 3">
    <name type="scientific">Agrobacterium genomosp. 2 str. CFBP 5494</name>
    <dbReference type="NCBI Taxonomy" id="1183436"/>
    <lineage>
        <taxon>Bacteria</taxon>
        <taxon>Pseudomonadati</taxon>
        <taxon>Pseudomonadota</taxon>
        <taxon>Alphaproteobacteria</taxon>
        <taxon>Hyphomicrobiales</taxon>
        <taxon>Rhizobiaceae</taxon>
        <taxon>Rhizobium/Agrobacterium group</taxon>
        <taxon>Agrobacterium</taxon>
        <taxon>Agrobacterium tumefaciens complex</taxon>
    </lineage>
</organism>
<feature type="region of interest" description="Disordered" evidence="1">
    <location>
        <begin position="60"/>
        <end position="86"/>
    </location>
</feature>
<comment type="caution">
    <text evidence="2">The sequence shown here is derived from an EMBL/GenBank/DDBJ whole genome shotgun (WGS) entry which is preliminary data.</text>
</comment>
<sequence>MSKRAEKAAEKQAAYDAVMAAKERPSTDKSLRRPRWVRYWWDKEKDCLVRRTWIGAVPRPGPDWHREGSIDELEARENAGQREMFE</sequence>
<dbReference type="AlphaFoldDB" id="A0A9W5F376"/>
<feature type="compositionally biased region" description="Basic and acidic residues" evidence="1">
    <location>
        <begin position="62"/>
        <end position="86"/>
    </location>
</feature>
<evidence type="ECO:0000256" key="1">
    <source>
        <dbReference type="SAM" id="MobiDB-lite"/>
    </source>
</evidence>
<feature type="compositionally biased region" description="Basic and acidic residues" evidence="1">
    <location>
        <begin position="1"/>
        <end position="10"/>
    </location>
</feature>
<dbReference type="Proteomes" id="UP000191933">
    <property type="component" value="Unassembled WGS sequence"/>
</dbReference>
<feature type="region of interest" description="Disordered" evidence="1">
    <location>
        <begin position="1"/>
        <end position="27"/>
    </location>
</feature>
<evidence type="ECO:0000313" key="2">
    <source>
        <dbReference type="EMBL" id="CUW93611.1"/>
    </source>
</evidence>
<dbReference type="EMBL" id="FBVY01000018">
    <property type="protein sequence ID" value="CUW93611.1"/>
    <property type="molecule type" value="Genomic_DNA"/>
</dbReference>
<reference evidence="2 3" key="1">
    <citation type="submission" date="2016-01" db="EMBL/GenBank/DDBJ databases">
        <authorList>
            <person name="Regsiter A."/>
            <person name="william w."/>
        </authorList>
    </citation>
    <scope>NUCLEOTIDE SEQUENCE [LARGE SCALE GENOMIC DNA]</scope>
    <source>
        <strain evidence="2 3">CFBP 5494</strain>
    </source>
</reference>